<evidence type="ECO:0000256" key="2">
    <source>
        <dbReference type="SAM" id="Phobius"/>
    </source>
</evidence>
<dbReference type="Proteomes" id="UP000179627">
    <property type="component" value="Unassembled WGS sequence"/>
</dbReference>
<evidence type="ECO:0000313" key="5">
    <source>
        <dbReference type="Proteomes" id="UP000179627"/>
    </source>
</evidence>
<feature type="transmembrane region" description="Helical" evidence="2">
    <location>
        <begin position="206"/>
        <end position="229"/>
    </location>
</feature>
<dbReference type="EMBL" id="MBLM01000152">
    <property type="protein sequence ID" value="OHV30559.1"/>
    <property type="molecule type" value="Genomic_DNA"/>
</dbReference>
<dbReference type="Pfam" id="PF07786">
    <property type="entry name" value="HGSNAT_cat"/>
    <property type="match status" value="1"/>
</dbReference>
<sequence length="408" mass="42045">MDDSSQPGSRRITGVDLARGVALIGMVATHVYPAFTDTGSDDPAVSPAFTLAAGRSAAAFAVLAGVALVLSTRRRAAAEARLSVFLRALGVGVIGLALAYADSGIAVILVYYALLFVLALPLLRASVPVLVTVAVLATTAVPAVSQAVRDDLPASDLSSPRFDDLAEPGHLLAKLTVSGVYPALAWLGYLCVGMAVAHADLRSRAVAVRLFAGGLLLAAVASGTSWLLLGPVGGSGRLGDPAVVSGVGSLPQGWFIDSGLYGTTPTDTAWWLAVDTPHSTTPFDLAHTTGTALALLGLALLIARVPLTRPIAALGAMTLTFYALHVVVMSTDVLPTDPTRSYVLQILVALAAATLWKATGRRGPAEAAVSVLPRAAHLLLHTQRPAVAAGRGTWPTGPRRTRQEGHHP</sequence>
<accession>A0A1S1QAE1</accession>
<evidence type="ECO:0000313" key="4">
    <source>
        <dbReference type="EMBL" id="OHV30559.1"/>
    </source>
</evidence>
<dbReference type="InterPro" id="IPR012429">
    <property type="entry name" value="HGSNAT_cat"/>
</dbReference>
<keyword evidence="5" id="KW-1185">Reference proteome</keyword>
<dbReference type="RefSeq" id="WP_071089160.1">
    <property type="nucleotide sequence ID" value="NZ_MBLM01000152.1"/>
</dbReference>
<dbReference type="AlphaFoldDB" id="A0A1S1QAE1"/>
<feature type="transmembrane region" description="Helical" evidence="2">
    <location>
        <begin position="105"/>
        <end position="123"/>
    </location>
</feature>
<feature type="transmembrane region" description="Helical" evidence="2">
    <location>
        <begin position="180"/>
        <end position="199"/>
    </location>
</feature>
<protein>
    <recommendedName>
        <fullName evidence="3">Heparan-alpha-glucosaminide N-acetyltransferase catalytic domain-containing protein</fullName>
    </recommendedName>
</protein>
<feature type="transmembrane region" description="Helical" evidence="2">
    <location>
        <begin position="310"/>
        <end position="330"/>
    </location>
</feature>
<feature type="domain" description="Heparan-alpha-glucosaminide N-acetyltransferase catalytic" evidence="3">
    <location>
        <begin position="11"/>
        <end position="203"/>
    </location>
</feature>
<feature type="transmembrane region" description="Helical" evidence="2">
    <location>
        <begin position="342"/>
        <end position="359"/>
    </location>
</feature>
<gene>
    <name evidence="4" type="ORF">CC117_06350</name>
</gene>
<feature type="transmembrane region" description="Helical" evidence="2">
    <location>
        <begin position="12"/>
        <end position="32"/>
    </location>
</feature>
<keyword evidence="2" id="KW-1133">Transmembrane helix</keyword>
<organism evidence="4 5">
    <name type="scientific">Parafrankia colletiae</name>
    <dbReference type="NCBI Taxonomy" id="573497"/>
    <lineage>
        <taxon>Bacteria</taxon>
        <taxon>Bacillati</taxon>
        <taxon>Actinomycetota</taxon>
        <taxon>Actinomycetes</taxon>
        <taxon>Frankiales</taxon>
        <taxon>Frankiaceae</taxon>
        <taxon>Parafrankia</taxon>
    </lineage>
</organism>
<evidence type="ECO:0000256" key="1">
    <source>
        <dbReference type="SAM" id="MobiDB-lite"/>
    </source>
</evidence>
<feature type="transmembrane region" description="Helical" evidence="2">
    <location>
        <begin position="285"/>
        <end position="303"/>
    </location>
</feature>
<reference evidence="5" key="1">
    <citation type="submission" date="2016-07" db="EMBL/GenBank/DDBJ databases">
        <title>Sequence Frankia sp. strain CcI1.17.</title>
        <authorList>
            <person name="Ghodhbane-Gtari F."/>
            <person name="Swanson E."/>
            <person name="Gueddou A."/>
            <person name="Morris K."/>
            <person name="Hezbri K."/>
            <person name="Ktari A."/>
            <person name="Nouioui I."/>
            <person name="Abebe-Akele F."/>
            <person name="Simpson S."/>
            <person name="Thomas K."/>
            <person name="Gtari M."/>
            <person name="Tisa L.S."/>
            <person name="Hurst S."/>
        </authorList>
    </citation>
    <scope>NUCLEOTIDE SEQUENCE [LARGE SCALE GENOMIC DNA]</scope>
    <source>
        <strain evidence="5">Cc1.17</strain>
    </source>
</reference>
<dbReference type="OrthoDB" id="4966979at2"/>
<feature type="region of interest" description="Disordered" evidence="1">
    <location>
        <begin position="389"/>
        <end position="408"/>
    </location>
</feature>
<feature type="transmembrane region" description="Helical" evidence="2">
    <location>
        <begin position="52"/>
        <end position="70"/>
    </location>
</feature>
<comment type="caution">
    <text evidence="4">The sequence shown here is derived from an EMBL/GenBank/DDBJ whole genome shotgun (WGS) entry which is preliminary data.</text>
</comment>
<name>A0A1S1QAE1_9ACTN</name>
<feature type="transmembrane region" description="Helical" evidence="2">
    <location>
        <begin position="130"/>
        <end position="148"/>
    </location>
</feature>
<feature type="transmembrane region" description="Helical" evidence="2">
    <location>
        <begin position="82"/>
        <end position="99"/>
    </location>
</feature>
<keyword evidence="2" id="KW-0812">Transmembrane</keyword>
<proteinExistence type="predicted"/>
<evidence type="ECO:0000259" key="3">
    <source>
        <dbReference type="Pfam" id="PF07786"/>
    </source>
</evidence>
<keyword evidence="2" id="KW-0472">Membrane</keyword>